<sequence>MGKETPGIIMISVEEALEKVLSYVSVLDVEEKPILQCLGQVLNEDVYSAIDVPPRDNSAMDGYAVRAEDVVGATPSSPVFLDVIGEVKAGDIPKEEVGALSALRIMTGAPIPRGADSVVQFEDVYSAIDVPPRDNSAMDGYAVRAEDVVGATPSSPVFLDVIGEVKAGDIPKEEVGALSALRIMTGAPIPRGADSVVQFEDTDEALRRERPPFQIGILHQV</sequence>
<dbReference type="InterPro" id="IPR038987">
    <property type="entry name" value="MoeA-like"/>
</dbReference>
<dbReference type="PANTHER" id="PTHR10192:SF5">
    <property type="entry name" value="GEPHYRIN"/>
    <property type="match status" value="1"/>
</dbReference>
<dbReference type="InterPro" id="IPR036135">
    <property type="entry name" value="MoeA_linker/N_sf"/>
</dbReference>
<dbReference type="PANTHER" id="PTHR10192">
    <property type="entry name" value="MOLYBDOPTERIN BIOSYNTHESIS PROTEIN"/>
    <property type="match status" value="1"/>
</dbReference>
<dbReference type="Gene3D" id="2.170.190.11">
    <property type="entry name" value="Molybdopterin biosynthesis moea protein, domain 3"/>
    <property type="match status" value="2"/>
</dbReference>
<reference evidence="4" key="1">
    <citation type="journal article" date="2014" name="Front. Microbiol.">
        <title>High frequency of phylogenetically diverse reductive dehalogenase-homologous genes in deep subseafloor sedimentary metagenomes.</title>
        <authorList>
            <person name="Kawai M."/>
            <person name="Futagami T."/>
            <person name="Toyoda A."/>
            <person name="Takaki Y."/>
            <person name="Nishi S."/>
            <person name="Hori S."/>
            <person name="Arai W."/>
            <person name="Tsubouchi T."/>
            <person name="Morono Y."/>
            <person name="Uchiyama I."/>
            <person name="Ito T."/>
            <person name="Fujiyama A."/>
            <person name="Inagaki F."/>
            <person name="Takami H."/>
        </authorList>
    </citation>
    <scope>NUCLEOTIDE SEQUENCE</scope>
    <source>
        <strain evidence="4">Expedition CK06-06</strain>
    </source>
</reference>
<evidence type="ECO:0000313" key="4">
    <source>
        <dbReference type="EMBL" id="GAI58574.1"/>
    </source>
</evidence>
<dbReference type="SUPFAM" id="SSF63882">
    <property type="entry name" value="MoeA N-terminal region -like"/>
    <property type="match status" value="2"/>
</dbReference>
<dbReference type="GO" id="GO:0061599">
    <property type="term" value="F:molybdopterin molybdotransferase activity"/>
    <property type="evidence" value="ECO:0007669"/>
    <property type="project" value="TreeGrafter"/>
</dbReference>
<evidence type="ECO:0000259" key="3">
    <source>
        <dbReference type="Pfam" id="PF03453"/>
    </source>
</evidence>
<comment type="pathway">
    <text evidence="1">Cofactor biosynthesis; molybdopterin biosynthesis.</text>
</comment>
<dbReference type="AlphaFoldDB" id="X1RSU2"/>
<dbReference type="InterPro" id="IPR005110">
    <property type="entry name" value="MoeA_linker/N"/>
</dbReference>
<evidence type="ECO:0000256" key="2">
    <source>
        <dbReference type="ARBA" id="ARBA00023150"/>
    </source>
</evidence>
<dbReference type="FunFam" id="2.170.190.11:FF:000001">
    <property type="entry name" value="Molybdopterin molybdenumtransferase"/>
    <property type="match status" value="2"/>
</dbReference>
<evidence type="ECO:0000256" key="1">
    <source>
        <dbReference type="ARBA" id="ARBA00005046"/>
    </source>
</evidence>
<feature type="non-terminal residue" evidence="4">
    <location>
        <position position="221"/>
    </location>
</feature>
<proteinExistence type="predicted"/>
<dbReference type="GO" id="GO:0006777">
    <property type="term" value="P:Mo-molybdopterin cofactor biosynthetic process"/>
    <property type="evidence" value="ECO:0007669"/>
    <property type="project" value="UniProtKB-KW"/>
</dbReference>
<organism evidence="4">
    <name type="scientific">marine sediment metagenome</name>
    <dbReference type="NCBI Taxonomy" id="412755"/>
    <lineage>
        <taxon>unclassified sequences</taxon>
        <taxon>metagenomes</taxon>
        <taxon>ecological metagenomes</taxon>
    </lineage>
</organism>
<accession>X1RSU2</accession>
<keyword evidence="2" id="KW-0501">Molybdenum cofactor biosynthesis</keyword>
<protein>
    <recommendedName>
        <fullName evidence="3">MoeA N-terminal and linker domain-containing protein</fullName>
    </recommendedName>
</protein>
<comment type="caution">
    <text evidence="4">The sequence shown here is derived from an EMBL/GenBank/DDBJ whole genome shotgun (WGS) entry which is preliminary data.</text>
</comment>
<name>X1RSU2_9ZZZZ</name>
<gene>
    <name evidence="4" type="ORF">S06H3_53858</name>
</gene>
<dbReference type="Pfam" id="PF03453">
    <property type="entry name" value="MoeA_N"/>
    <property type="match status" value="1"/>
</dbReference>
<dbReference type="GO" id="GO:0005829">
    <property type="term" value="C:cytosol"/>
    <property type="evidence" value="ECO:0007669"/>
    <property type="project" value="TreeGrafter"/>
</dbReference>
<feature type="domain" description="MoeA N-terminal and linker" evidence="3">
    <location>
        <begin position="11"/>
        <end position="124"/>
    </location>
</feature>
<dbReference type="EMBL" id="BARV01034384">
    <property type="protein sequence ID" value="GAI58574.1"/>
    <property type="molecule type" value="Genomic_DNA"/>
</dbReference>